<dbReference type="InterPro" id="IPR001214">
    <property type="entry name" value="SET_dom"/>
</dbReference>
<feature type="region of interest" description="Disordered" evidence="1">
    <location>
        <begin position="1"/>
        <end position="144"/>
    </location>
</feature>
<dbReference type="Gene3D" id="2.170.270.10">
    <property type="entry name" value="SET domain"/>
    <property type="match status" value="1"/>
</dbReference>
<dbReference type="Pfam" id="PF00856">
    <property type="entry name" value="SET"/>
    <property type="match status" value="1"/>
</dbReference>
<dbReference type="SUPFAM" id="SSF82199">
    <property type="entry name" value="SET domain"/>
    <property type="match status" value="1"/>
</dbReference>
<dbReference type="VEuPathDB" id="FungiDB:A1Q1_07762"/>
<dbReference type="OrthoDB" id="265717at2759"/>
<dbReference type="PROSITE" id="PS50280">
    <property type="entry name" value="SET"/>
    <property type="match status" value="1"/>
</dbReference>
<evidence type="ECO:0000313" key="3">
    <source>
        <dbReference type="EMBL" id="EJT51072.1"/>
    </source>
</evidence>
<dbReference type="AlphaFoldDB" id="J6F6W9"/>
<feature type="domain" description="SET" evidence="2">
    <location>
        <begin position="321"/>
        <end position="466"/>
    </location>
</feature>
<proteinExistence type="predicted"/>
<evidence type="ECO:0000313" key="4">
    <source>
        <dbReference type="Proteomes" id="UP000002748"/>
    </source>
</evidence>
<name>J6F6W9_TRIAS</name>
<dbReference type="GeneID" id="25991274"/>
<dbReference type="SMART" id="SM00317">
    <property type="entry name" value="SET"/>
    <property type="match status" value="1"/>
</dbReference>
<organism evidence="3 4">
    <name type="scientific">Trichosporon asahii var. asahii (strain ATCC 90039 / CBS 2479 / JCM 2466 / KCTC 7840 / NBRC 103889/ NCYC 2677 / UAMH 7654)</name>
    <name type="common">Yeast</name>
    <dbReference type="NCBI Taxonomy" id="1186058"/>
    <lineage>
        <taxon>Eukaryota</taxon>
        <taxon>Fungi</taxon>
        <taxon>Dikarya</taxon>
        <taxon>Basidiomycota</taxon>
        <taxon>Agaricomycotina</taxon>
        <taxon>Tremellomycetes</taxon>
        <taxon>Trichosporonales</taxon>
        <taxon>Trichosporonaceae</taxon>
        <taxon>Trichosporon</taxon>
    </lineage>
</organism>
<feature type="compositionally biased region" description="Pro residues" evidence="1">
    <location>
        <begin position="201"/>
        <end position="214"/>
    </location>
</feature>
<dbReference type="CDD" id="cd20071">
    <property type="entry name" value="SET_SMYD"/>
    <property type="match status" value="1"/>
</dbReference>
<feature type="compositionally biased region" description="Basic residues" evidence="1">
    <location>
        <begin position="51"/>
        <end position="64"/>
    </location>
</feature>
<dbReference type="Proteomes" id="UP000002748">
    <property type="component" value="Unassembled WGS sequence"/>
</dbReference>
<gene>
    <name evidence="3" type="ORF">A1Q1_07762</name>
</gene>
<dbReference type="InterPro" id="IPR053185">
    <property type="entry name" value="SET_domain_protein"/>
</dbReference>
<dbReference type="HOGENOM" id="CLU_440185_0_0_1"/>
<sequence>MSTSVIPPERRQPHPSPAASTSTPHFEDHNATQHRAKKAKTNLQSWEEKKRLHKLKKKERKERKERKELKRLQKLGWLLTGQSAVPTPSPDRQAQNRPRSELRGTSEVTASEPSGSPSNSSDTRNGLSPAVTGLEAGIEEPLNQLEVTRTSVLLTSTSAPHLSPRTGSTPARASPLARNSSTPASTEPIVIADDDDDEALPEPPSNAPPIPVPDSPIATARPSGSSGLVSAPPPVSPEQARRRRRRDLPVPVSTAAEPIVIEDEEDPDLRLLSATRPTVPVVRQRSRADERFCELYYYGPRRAPVYEKIEGLYGLDEVLVEGGERRIARGPRAVGSGKGFGLRATSDIKNGQVIVHESPLLIVTDSDISGVPALFDALSDEERRICLSFPWTTESEDPFVGMISTNFIPHTGPNGEDQSAIFEYISRTNHSCCPNSHWYWDNEAQERYLMALRDIKEGEEIRASYVDEFDLLNSRAKRRQILRELHEFHCLCPGCDVDVVTGRQSDKNRKRIMDLLVRWESVRTTQGINVLACEPGIVEEISSVVHLLKKERIEIHLDYPIEILFQIHAAYGRRELARDTAKVLVQTLRRKAGRRSKTWEEMKWARNPESWHGYGSLLVES</sequence>
<dbReference type="PANTHER" id="PTHR47332:SF4">
    <property type="entry name" value="SET DOMAIN-CONTAINING PROTEIN 5"/>
    <property type="match status" value="1"/>
</dbReference>
<reference evidence="3 4" key="1">
    <citation type="journal article" date="2012" name="Eukaryot. Cell">
        <title>Draft genome sequence of CBS 2479, the standard type strain of Trichosporon asahii.</title>
        <authorList>
            <person name="Yang R.Y."/>
            <person name="Li H.T."/>
            <person name="Zhu H."/>
            <person name="Zhou G.P."/>
            <person name="Wang M."/>
            <person name="Wang L."/>
        </authorList>
    </citation>
    <scope>NUCLEOTIDE SEQUENCE [LARGE SCALE GENOMIC DNA]</scope>
    <source>
        <strain evidence="4">ATCC 90039 / CBS 2479 / JCM 2466 / KCTC 7840 / NCYC 2677 / UAMH 7654</strain>
    </source>
</reference>
<dbReference type="PANTHER" id="PTHR47332">
    <property type="entry name" value="SET DOMAIN-CONTAINING PROTEIN 5"/>
    <property type="match status" value="1"/>
</dbReference>
<feature type="compositionally biased region" description="Low complexity" evidence="1">
    <location>
        <begin position="111"/>
        <end position="121"/>
    </location>
</feature>
<dbReference type="KEGG" id="tasa:A1Q1_07762"/>
<dbReference type="RefSeq" id="XP_014182249.1">
    <property type="nucleotide sequence ID" value="XM_014326774.1"/>
</dbReference>
<dbReference type="InterPro" id="IPR046341">
    <property type="entry name" value="SET_dom_sf"/>
</dbReference>
<feature type="region of interest" description="Disordered" evidence="1">
    <location>
        <begin position="156"/>
        <end position="251"/>
    </location>
</feature>
<evidence type="ECO:0000256" key="1">
    <source>
        <dbReference type="SAM" id="MobiDB-lite"/>
    </source>
</evidence>
<feature type="compositionally biased region" description="Polar residues" evidence="1">
    <location>
        <begin position="80"/>
        <end position="97"/>
    </location>
</feature>
<accession>J6F6W9</accession>
<evidence type="ECO:0000259" key="2">
    <source>
        <dbReference type="PROSITE" id="PS50280"/>
    </source>
</evidence>
<feature type="compositionally biased region" description="Polar residues" evidence="1">
    <location>
        <begin position="165"/>
        <end position="185"/>
    </location>
</feature>
<comment type="caution">
    <text evidence="3">The sequence shown here is derived from an EMBL/GenBank/DDBJ whole genome shotgun (WGS) entry which is preliminary data.</text>
</comment>
<protein>
    <recommendedName>
        <fullName evidence="2">SET domain-containing protein</fullName>
    </recommendedName>
</protein>
<dbReference type="EMBL" id="ALBS01000075">
    <property type="protein sequence ID" value="EJT51072.1"/>
    <property type="molecule type" value="Genomic_DNA"/>
</dbReference>